<proteinExistence type="predicted"/>
<protein>
    <submittedName>
        <fullName evidence="1">Uncharacterized protein</fullName>
    </submittedName>
</protein>
<dbReference type="AlphaFoldDB" id="E8UBZ9"/>
<evidence type="ECO:0000313" key="1">
    <source>
        <dbReference type="EMBL" id="ADV68588.1"/>
    </source>
</evidence>
<dbReference type="OrthoDB" id="66453at2"/>
<evidence type="ECO:0000313" key="2">
    <source>
        <dbReference type="Proteomes" id="UP000008635"/>
    </source>
</evidence>
<organism evidence="1 2">
    <name type="scientific">Deinococcus maricopensis (strain DSM 21211 / LMG 22137 / NRRL B-23946 / LB-34)</name>
    <dbReference type="NCBI Taxonomy" id="709986"/>
    <lineage>
        <taxon>Bacteria</taxon>
        <taxon>Thermotogati</taxon>
        <taxon>Deinococcota</taxon>
        <taxon>Deinococci</taxon>
        <taxon>Deinococcales</taxon>
        <taxon>Deinococcaceae</taxon>
        <taxon>Deinococcus</taxon>
    </lineage>
</organism>
<accession>E8UBZ9</accession>
<dbReference type="EMBL" id="CP002454">
    <property type="protein sequence ID" value="ADV68588.1"/>
    <property type="molecule type" value="Genomic_DNA"/>
</dbReference>
<dbReference type="STRING" id="709986.Deima_2959"/>
<dbReference type="HOGENOM" id="CLU_1583807_0_0_0"/>
<dbReference type="KEGG" id="dmr:Deima_2959"/>
<gene>
    <name evidence="1" type="ordered locus">Deima_2959</name>
</gene>
<dbReference type="RefSeq" id="WP_013558091.1">
    <property type="nucleotide sequence ID" value="NC_014958.1"/>
</dbReference>
<reference evidence="2" key="2">
    <citation type="submission" date="2011-01" db="EMBL/GenBank/DDBJ databases">
        <title>The complete genome of Deinococcus maricopensis DSM 21211.</title>
        <authorList>
            <consortium name="US DOE Joint Genome Institute (JGI-PGF)"/>
            <person name="Lucas S."/>
            <person name="Copeland A."/>
            <person name="Lapidus A."/>
            <person name="Goodwin L."/>
            <person name="Pitluck S."/>
            <person name="Kyrpides N."/>
            <person name="Mavromatis K."/>
            <person name="Pagani I."/>
            <person name="Ivanova N."/>
            <person name="Ovchinnikova G."/>
            <person name="Zeytun A."/>
            <person name="Detter J.C."/>
            <person name="Han C."/>
            <person name="Land M."/>
            <person name="Hauser L."/>
            <person name="Markowitz V."/>
            <person name="Cheng J.-F."/>
            <person name="Hugenholtz P."/>
            <person name="Woyke T."/>
            <person name="Wu D."/>
            <person name="Pukall R."/>
            <person name="Gehrich-Schroeter G."/>
            <person name="Brambilla E."/>
            <person name="Klenk H.-P."/>
            <person name="Eisen J.A."/>
        </authorList>
    </citation>
    <scope>NUCLEOTIDE SEQUENCE [LARGE SCALE GENOMIC DNA]</scope>
    <source>
        <strain evidence="2">DSM 21211 / LMG 22137 / NRRL B-23946 / LB-34</strain>
    </source>
</reference>
<name>E8UBZ9_DEIML</name>
<dbReference type="Proteomes" id="UP000008635">
    <property type="component" value="Chromosome"/>
</dbReference>
<sequence precursor="true">MTDPRPKPQRSGGGRGRPVLWFVLLASFVGATAGTIAITKANPLYSNAERNGISKYRFIEDCKDEIHQQISEIEKNANAQSGGKQTLNITPEFNASRLVQATGENPNAGGWYLQSEVNLVAPGIVRPTPFACGYDPKATGKKLQAQLQLQ</sequence>
<reference evidence="1 2" key="1">
    <citation type="journal article" date="2011" name="Stand. Genomic Sci.">
        <title>Complete genome sequence of Deinococcus maricopensis type strain (LB-34).</title>
        <authorList>
            <person name="Pukall R."/>
            <person name="Zeytun A."/>
            <person name="Lucas S."/>
            <person name="Lapidus A."/>
            <person name="Hammon N."/>
            <person name="Deshpande S."/>
            <person name="Nolan M."/>
            <person name="Cheng J.F."/>
            <person name="Pitluck S."/>
            <person name="Liolios K."/>
            <person name="Pagani I."/>
            <person name="Mikhailova N."/>
            <person name="Ivanova N."/>
            <person name="Mavromatis K."/>
            <person name="Pati A."/>
            <person name="Tapia R."/>
            <person name="Han C."/>
            <person name="Goodwin L."/>
            <person name="Chen A."/>
            <person name="Palaniappan K."/>
            <person name="Land M."/>
            <person name="Hauser L."/>
            <person name="Chang Y.J."/>
            <person name="Jeffries C.D."/>
            <person name="Brambilla E.M."/>
            <person name="Rohde M."/>
            <person name="Goker M."/>
            <person name="Detter J.C."/>
            <person name="Woyke T."/>
            <person name="Bristow J."/>
            <person name="Eisen J.A."/>
            <person name="Markowitz V."/>
            <person name="Hugenholtz P."/>
            <person name="Kyrpides N.C."/>
            <person name="Klenk H.P."/>
        </authorList>
    </citation>
    <scope>NUCLEOTIDE SEQUENCE [LARGE SCALE GENOMIC DNA]</scope>
    <source>
        <strain evidence="2">DSM 21211 / LMG 22137 / NRRL B-23946 / LB-34</strain>
    </source>
</reference>
<keyword evidence="2" id="KW-1185">Reference proteome</keyword>